<accession>A0AAN9SG25</accession>
<dbReference type="EMBL" id="JAYMYS010000004">
    <property type="protein sequence ID" value="KAK7395964.1"/>
    <property type="molecule type" value="Genomic_DNA"/>
</dbReference>
<reference evidence="2 3" key="1">
    <citation type="submission" date="2024-01" db="EMBL/GenBank/DDBJ databases">
        <title>The genomes of 5 underutilized Papilionoideae crops provide insights into root nodulation and disease resistanc.</title>
        <authorList>
            <person name="Jiang F."/>
        </authorList>
    </citation>
    <scope>NUCLEOTIDE SEQUENCE [LARGE SCALE GENOMIC DNA]</scope>
    <source>
        <strain evidence="2">DUOXIRENSHENG_FW03</strain>
        <tissue evidence="2">Leaves</tissue>
    </source>
</reference>
<dbReference type="Proteomes" id="UP001386955">
    <property type="component" value="Unassembled WGS sequence"/>
</dbReference>
<sequence length="102" mass="11271">MWKSVQANSAKRKNPFQGVAQHGSGCITSVRDLIEQTLRKMAKPSPNSSKFVRSSPVDSKLESREEQRKRNCSTIGVAASLASEWLHHQANVVQVGKVGSYF</sequence>
<dbReference type="AlphaFoldDB" id="A0AAN9SG25"/>
<evidence type="ECO:0000313" key="3">
    <source>
        <dbReference type="Proteomes" id="UP001386955"/>
    </source>
</evidence>
<keyword evidence="3" id="KW-1185">Reference proteome</keyword>
<organism evidence="2 3">
    <name type="scientific">Psophocarpus tetragonolobus</name>
    <name type="common">Winged bean</name>
    <name type="synonym">Dolichos tetragonolobus</name>
    <dbReference type="NCBI Taxonomy" id="3891"/>
    <lineage>
        <taxon>Eukaryota</taxon>
        <taxon>Viridiplantae</taxon>
        <taxon>Streptophyta</taxon>
        <taxon>Embryophyta</taxon>
        <taxon>Tracheophyta</taxon>
        <taxon>Spermatophyta</taxon>
        <taxon>Magnoliopsida</taxon>
        <taxon>eudicotyledons</taxon>
        <taxon>Gunneridae</taxon>
        <taxon>Pentapetalae</taxon>
        <taxon>rosids</taxon>
        <taxon>fabids</taxon>
        <taxon>Fabales</taxon>
        <taxon>Fabaceae</taxon>
        <taxon>Papilionoideae</taxon>
        <taxon>50 kb inversion clade</taxon>
        <taxon>NPAAA clade</taxon>
        <taxon>indigoferoid/millettioid clade</taxon>
        <taxon>Phaseoleae</taxon>
        <taxon>Psophocarpus</taxon>
    </lineage>
</organism>
<gene>
    <name evidence="2" type="ORF">VNO78_16605</name>
</gene>
<evidence type="ECO:0000313" key="2">
    <source>
        <dbReference type="EMBL" id="KAK7395964.1"/>
    </source>
</evidence>
<comment type="caution">
    <text evidence="2">The sequence shown here is derived from an EMBL/GenBank/DDBJ whole genome shotgun (WGS) entry which is preliminary data.</text>
</comment>
<feature type="region of interest" description="Disordered" evidence="1">
    <location>
        <begin position="41"/>
        <end position="69"/>
    </location>
</feature>
<feature type="compositionally biased region" description="Basic and acidic residues" evidence="1">
    <location>
        <begin position="59"/>
        <end position="69"/>
    </location>
</feature>
<proteinExistence type="predicted"/>
<name>A0AAN9SG25_PSOTE</name>
<evidence type="ECO:0000256" key="1">
    <source>
        <dbReference type="SAM" id="MobiDB-lite"/>
    </source>
</evidence>
<feature type="region of interest" description="Disordered" evidence="1">
    <location>
        <begin position="1"/>
        <end position="21"/>
    </location>
</feature>
<protein>
    <submittedName>
        <fullName evidence="2">Uncharacterized protein</fullName>
    </submittedName>
</protein>